<reference evidence="1" key="2">
    <citation type="journal article" date="2023" name="Science">
        <title>Genomic signatures of disease resistance in endangered staghorn corals.</title>
        <authorList>
            <person name="Vollmer S.V."/>
            <person name="Selwyn J.D."/>
            <person name="Despard B.A."/>
            <person name="Roesel C.L."/>
        </authorList>
    </citation>
    <scope>NUCLEOTIDE SEQUENCE</scope>
    <source>
        <strain evidence="1">K2</strain>
    </source>
</reference>
<sequence length="84" mass="9732">MEISSFEIRPLKTQDNLKMQDSSKIVDQEPRSRPCVSTLFPTLKLNDFQPSEPIKVALSSRFIIIFSSPPQHAIFKLVDEKKWK</sequence>
<feature type="non-terminal residue" evidence="1">
    <location>
        <position position="1"/>
    </location>
</feature>
<dbReference type="Proteomes" id="UP001249851">
    <property type="component" value="Unassembled WGS sequence"/>
</dbReference>
<comment type="caution">
    <text evidence="1">The sequence shown here is derived from an EMBL/GenBank/DDBJ whole genome shotgun (WGS) entry which is preliminary data.</text>
</comment>
<reference evidence="1" key="1">
    <citation type="journal article" date="2023" name="G3 (Bethesda)">
        <title>Whole genome assembly and annotation of the endangered Caribbean coral Acropora cervicornis.</title>
        <authorList>
            <person name="Selwyn J.D."/>
            <person name="Vollmer S.V."/>
        </authorList>
    </citation>
    <scope>NUCLEOTIDE SEQUENCE</scope>
    <source>
        <strain evidence="1">K2</strain>
    </source>
</reference>
<accession>A0AAD9VE69</accession>
<name>A0AAD9VE69_ACRCE</name>
<proteinExistence type="predicted"/>
<protein>
    <submittedName>
        <fullName evidence="1">Uncharacterized protein</fullName>
    </submittedName>
</protein>
<evidence type="ECO:0000313" key="1">
    <source>
        <dbReference type="EMBL" id="KAK2571186.1"/>
    </source>
</evidence>
<gene>
    <name evidence="1" type="ORF">P5673_003750</name>
</gene>
<keyword evidence="2" id="KW-1185">Reference proteome</keyword>
<dbReference type="AlphaFoldDB" id="A0AAD9VE69"/>
<evidence type="ECO:0000313" key="2">
    <source>
        <dbReference type="Proteomes" id="UP001249851"/>
    </source>
</evidence>
<organism evidence="1 2">
    <name type="scientific">Acropora cervicornis</name>
    <name type="common">Staghorn coral</name>
    <dbReference type="NCBI Taxonomy" id="6130"/>
    <lineage>
        <taxon>Eukaryota</taxon>
        <taxon>Metazoa</taxon>
        <taxon>Cnidaria</taxon>
        <taxon>Anthozoa</taxon>
        <taxon>Hexacorallia</taxon>
        <taxon>Scleractinia</taxon>
        <taxon>Astrocoeniina</taxon>
        <taxon>Acroporidae</taxon>
        <taxon>Acropora</taxon>
    </lineage>
</organism>
<dbReference type="EMBL" id="JARQWQ010000006">
    <property type="protein sequence ID" value="KAK2571186.1"/>
    <property type="molecule type" value="Genomic_DNA"/>
</dbReference>